<dbReference type="Gene3D" id="3.30.70.1290">
    <property type="entry name" value="Transposase IS200-like"/>
    <property type="match status" value="1"/>
</dbReference>
<accession>A0A1I4T8S2</accession>
<dbReference type="GO" id="GO:0003677">
    <property type="term" value="F:DNA binding"/>
    <property type="evidence" value="ECO:0007669"/>
    <property type="project" value="InterPro"/>
</dbReference>
<evidence type="ECO:0000313" key="1">
    <source>
        <dbReference type="EMBL" id="SFM73055.1"/>
    </source>
</evidence>
<dbReference type="EMBL" id="FOUB01000048">
    <property type="protein sequence ID" value="SFM73055.1"/>
    <property type="molecule type" value="Genomic_DNA"/>
</dbReference>
<keyword evidence="2" id="KW-1185">Reference proteome</keyword>
<gene>
    <name evidence="1" type="ORF">SAMN05421863_104810</name>
</gene>
<evidence type="ECO:0000313" key="2">
    <source>
        <dbReference type="Proteomes" id="UP000183287"/>
    </source>
</evidence>
<organism evidence="1 2">
    <name type="scientific">Nitrosomonas communis</name>
    <dbReference type="NCBI Taxonomy" id="44574"/>
    <lineage>
        <taxon>Bacteria</taxon>
        <taxon>Pseudomonadati</taxon>
        <taxon>Pseudomonadota</taxon>
        <taxon>Betaproteobacteria</taxon>
        <taxon>Nitrosomonadales</taxon>
        <taxon>Nitrosomonadaceae</taxon>
        <taxon>Nitrosomonas</taxon>
    </lineage>
</organism>
<dbReference type="AlphaFoldDB" id="A0A1I4T8S2"/>
<dbReference type="GO" id="GO:0004803">
    <property type="term" value="F:transposase activity"/>
    <property type="evidence" value="ECO:0007669"/>
    <property type="project" value="InterPro"/>
</dbReference>
<dbReference type="GO" id="GO:0006313">
    <property type="term" value="P:DNA transposition"/>
    <property type="evidence" value="ECO:0007669"/>
    <property type="project" value="InterPro"/>
</dbReference>
<dbReference type="InterPro" id="IPR036515">
    <property type="entry name" value="Transposase_17_sf"/>
</dbReference>
<protein>
    <submittedName>
        <fullName evidence="1">Putative transposase</fullName>
    </submittedName>
</protein>
<sequence>MNEASGKGVSGNIPFTDDHDYAAHMDYIHYNPVKHGWAESVRDWPYSTFHQMVEKGIYSFDWAGCEIAALDTGERKE</sequence>
<proteinExistence type="predicted"/>
<reference evidence="2" key="1">
    <citation type="submission" date="2016-10" db="EMBL/GenBank/DDBJ databases">
        <authorList>
            <person name="Varghese N."/>
            <person name="Submissions S."/>
        </authorList>
    </citation>
    <scope>NUCLEOTIDE SEQUENCE [LARGE SCALE GENOMIC DNA]</scope>
    <source>
        <strain evidence="2">Nm44</strain>
    </source>
</reference>
<name>A0A1I4T8S2_9PROT</name>
<dbReference type="Proteomes" id="UP000183287">
    <property type="component" value="Unassembled WGS sequence"/>
</dbReference>